<evidence type="ECO:0000313" key="3">
    <source>
        <dbReference type="Proteomes" id="UP000753724"/>
    </source>
</evidence>
<dbReference type="Pfam" id="PF13469">
    <property type="entry name" value="Sulfotransfer_3"/>
    <property type="match status" value="1"/>
</dbReference>
<dbReference type="Gene3D" id="1.10.287.1490">
    <property type="match status" value="1"/>
</dbReference>
<feature type="coiled-coil region" evidence="1">
    <location>
        <begin position="383"/>
        <end position="494"/>
    </location>
</feature>
<keyword evidence="3" id="KW-1185">Reference proteome</keyword>
<dbReference type="Gene3D" id="3.40.50.300">
    <property type="entry name" value="P-loop containing nucleotide triphosphate hydrolases"/>
    <property type="match status" value="1"/>
</dbReference>
<name>A0ABW9XEC1_9SPHN</name>
<evidence type="ECO:0008006" key="4">
    <source>
        <dbReference type="Google" id="ProtNLM"/>
    </source>
</evidence>
<protein>
    <recommendedName>
        <fullName evidence="4">Sulfotransferase family protein</fullName>
    </recommendedName>
</protein>
<dbReference type="EMBL" id="JAAAPO010000003">
    <property type="protein sequence ID" value="NBC36894.1"/>
    <property type="molecule type" value="Genomic_DNA"/>
</dbReference>
<proteinExistence type="predicted"/>
<organism evidence="2 3">
    <name type="scientific">Novosphingobium ovatum</name>
    <dbReference type="NCBI Taxonomy" id="1908523"/>
    <lineage>
        <taxon>Bacteria</taxon>
        <taxon>Pseudomonadati</taxon>
        <taxon>Pseudomonadota</taxon>
        <taxon>Alphaproteobacteria</taxon>
        <taxon>Sphingomonadales</taxon>
        <taxon>Sphingomonadaceae</taxon>
        <taxon>Novosphingobium</taxon>
    </lineage>
</organism>
<dbReference type="InterPro" id="IPR027417">
    <property type="entry name" value="P-loop_NTPase"/>
</dbReference>
<comment type="caution">
    <text evidence="2">The sequence shown here is derived from an EMBL/GenBank/DDBJ whole genome shotgun (WGS) entry which is preliminary data.</text>
</comment>
<keyword evidence="1" id="KW-0175">Coiled coil</keyword>
<sequence length="760" mass="82049">MTAHDRLIVEGNAEGAVARTALMVLGMHRSGTSALTRALGLMGAAMPAQMMPARPGNEAGHWESEAVCDLNEAILASAGSHWADWTALNPAWYDQPDYAAWVARGVDVIAQEFGDAPLFAVKDPRNCRLARYWLDVLASAGAVARCILPMRNPLEVAASLERRDGIEERVGLLLWLRHVLDAEGATRGQARAFVDYADLLAQGEAAVRRIGDGLGVAWPRLATAEPGLFAHMGEVPDAGVSAQMAAWLDPGLRHHARDAGAVLHDAGLSAWVRDVYAVMLRWCREGEDARDYAVLDAVAAALNAAAPVFVPLLRGADARVSQIAARLSTAEVQVAHSNALFAEAVAARDTLAGQLAELGLRHAQAEDARALAVRDVQAARAEAQGLSAQGAAAEARLAEAEAEVADLRHAREDLESHLRQRQAEVRAAWAEVASMQAEVEQWRDTAAQAQARSDGLRGELARSEAWVFRLSAERAEAEAALRRQDWQMRALQAQTGATLAEARREVAAMTAQYAASAQGLQLAEARVEQLASDLAEAQMIADGVRERLVRVETDLAHARHHGSALELELAATQEQAACEAEVWSDRLNAATRAQAQVTQDLARAQALAAQIDAARIAADGARAEAEQALAQVEDQRDHAWQAQEAAEQARAQSQSQLEERFGEIATLTGLLQRQAQAAENALNQADLLRALQAEVLKSSGWWGWLPARWQSRVRYRRLRDKGLFDAAAYLQAYPDVAASGMDPLRHFVLHGLNEGRSASV</sequence>
<gene>
    <name evidence="2" type="ORF">GTZ99_10025</name>
</gene>
<evidence type="ECO:0000256" key="1">
    <source>
        <dbReference type="SAM" id="Coils"/>
    </source>
</evidence>
<reference evidence="3" key="1">
    <citation type="submission" date="2020-01" db="EMBL/GenBank/DDBJ databases">
        <title>Sphingomonas sp. strain CSW-10.</title>
        <authorList>
            <person name="Chen W.-M."/>
        </authorList>
    </citation>
    <scope>NUCLEOTIDE SEQUENCE [LARGE SCALE GENOMIC DNA]</scope>
    <source>
        <strain evidence="3">FSY-8</strain>
    </source>
</reference>
<accession>A0ABW9XEC1</accession>
<evidence type="ECO:0000313" key="2">
    <source>
        <dbReference type="EMBL" id="NBC36894.1"/>
    </source>
</evidence>
<dbReference type="SUPFAM" id="SSF52540">
    <property type="entry name" value="P-loop containing nucleoside triphosphate hydrolases"/>
    <property type="match status" value="1"/>
</dbReference>
<feature type="coiled-coil region" evidence="1">
    <location>
        <begin position="604"/>
        <end position="638"/>
    </location>
</feature>
<dbReference type="Proteomes" id="UP000753724">
    <property type="component" value="Unassembled WGS sequence"/>
</dbReference>